<evidence type="ECO:0000313" key="6">
    <source>
        <dbReference type="EMBL" id="PIQ66773.1"/>
    </source>
</evidence>
<dbReference type="Proteomes" id="UP000229834">
    <property type="component" value="Unassembled WGS sequence"/>
</dbReference>
<evidence type="ECO:0000256" key="5">
    <source>
        <dbReference type="SAM" id="MobiDB-lite"/>
    </source>
</evidence>
<comment type="caution">
    <text evidence="6">The sequence shown here is derived from an EMBL/GenBank/DDBJ whole genome shotgun (WGS) entry which is preliminary data.</text>
</comment>
<dbReference type="AlphaFoldDB" id="A0A2H0K878"/>
<dbReference type="InterPro" id="IPR012677">
    <property type="entry name" value="Nucleotide-bd_a/b_plait_sf"/>
</dbReference>
<sequence>MAIFNKNKKNKLEPKKEKPEDKDTPIAPKKTESTLSSDVGLINKTIIRQHITEKATDKSTNSNVFVFEVEKKATKRDVAKAIKEIYKVVPTKIGVVNIPSKIINVRGVKGVRPGMKKAYIYLKKSDRIEIV</sequence>
<dbReference type="GO" id="GO:1990904">
    <property type="term" value="C:ribonucleoprotein complex"/>
    <property type="evidence" value="ECO:0007669"/>
    <property type="project" value="UniProtKB-KW"/>
</dbReference>
<organism evidence="6 7">
    <name type="scientific">Candidatus Zambryskibacteria bacterium CG11_big_fil_rev_8_21_14_0_20_40_24</name>
    <dbReference type="NCBI Taxonomy" id="1975116"/>
    <lineage>
        <taxon>Bacteria</taxon>
        <taxon>Candidatus Zambryskiibacteriota</taxon>
    </lineage>
</organism>
<dbReference type="GO" id="GO:0005840">
    <property type="term" value="C:ribosome"/>
    <property type="evidence" value="ECO:0007669"/>
    <property type="project" value="UniProtKB-KW"/>
</dbReference>
<dbReference type="InterPro" id="IPR013025">
    <property type="entry name" value="Ribosomal_uL23-like"/>
</dbReference>
<evidence type="ECO:0000256" key="1">
    <source>
        <dbReference type="ARBA" id="ARBA00006700"/>
    </source>
</evidence>
<gene>
    <name evidence="6" type="primary">rplW</name>
    <name evidence="6" type="ORF">COV95_02330</name>
</gene>
<feature type="region of interest" description="Disordered" evidence="5">
    <location>
        <begin position="1"/>
        <end position="35"/>
    </location>
</feature>
<comment type="similarity">
    <text evidence="1">Belongs to the universal ribosomal protein uL23 family.</text>
</comment>
<dbReference type="Gene3D" id="3.30.70.330">
    <property type="match status" value="1"/>
</dbReference>
<dbReference type="GO" id="GO:0006412">
    <property type="term" value="P:translation"/>
    <property type="evidence" value="ECO:0007669"/>
    <property type="project" value="InterPro"/>
</dbReference>
<dbReference type="Pfam" id="PF00276">
    <property type="entry name" value="Ribosomal_L23"/>
    <property type="match status" value="1"/>
</dbReference>
<proteinExistence type="inferred from homology"/>
<dbReference type="EMBL" id="PCVC01000066">
    <property type="protein sequence ID" value="PIQ66773.1"/>
    <property type="molecule type" value="Genomic_DNA"/>
</dbReference>
<dbReference type="GO" id="GO:0003735">
    <property type="term" value="F:structural constituent of ribosome"/>
    <property type="evidence" value="ECO:0007669"/>
    <property type="project" value="InterPro"/>
</dbReference>
<evidence type="ECO:0000256" key="2">
    <source>
        <dbReference type="ARBA" id="ARBA00022980"/>
    </source>
</evidence>
<evidence type="ECO:0000256" key="3">
    <source>
        <dbReference type="ARBA" id="ARBA00023274"/>
    </source>
</evidence>
<evidence type="ECO:0000256" key="4">
    <source>
        <dbReference type="ARBA" id="ARBA00035481"/>
    </source>
</evidence>
<dbReference type="SUPFAM" id="SSF54189">
    <property type="entry name" value="Ribosomal proteins S24e, L23 and L15e"/>
    <property type="match status" value="1"/>
</dbReference>
<feature type="compositionally biased region" description="Basic and acidic residues" evidence="5">
    <location>
        <begin position="10"/>
        <end position="32"/>
    </location>
</feature>
<keyword evidence="3" id="KW-0687">Ribonucleoprotein</keyword>
<evidence type="ECO:0000313" key="7">
    <source>
        <dbReference type="Proteomes" id="UP000229834"/>
    </source>
</evidence>
<name>A0A2H0K878_9BACT</name>
<dbReference type="InterPro" id="IPR012678">
    <property type="entry name" value="Ribosomal_uL23/eL15/eS24_sf"/>
</dbReference>
<reference evidence="6 7" key="1">
    <citation type="submission" date="2017-09" db="EMBL/GenBank/DDBJ databases">
        <title>Depth-based differentiation of microbial function through sediment-hosted aquifers and enrichment of novel symbionts in the deep terrestrial subsurface.</title>
        <authorList>
            <person name="Probst A.J."/>
            <person name="Ladd B."/>
            <person name="Jarett J.K."/>
            <person name="Geller-Mcgrath D.E."/>
            <person name="Sieber C.M."/>
            <person name="Emerson J.B."/>
            <person name="Anantharaman K."/>
            <person name="Thomas B.C."/>
            <person name="Malmstrom R."/>
            <person name="Stieglmeier M."/>
            <person name="Klingl A."/>
            <person name="Woyke T."/>
            <person name="Ryan C.M."/>
            <person name="Banfield J.F."/>
        </authorList>
    </citation>
    <scope>NUCLEOTIDE SEQUENCE [LARGE SCALE GENOMIC DNA]</scope>
    <source>
        <strain evidence="6">CG11_big_fil_rev_8_21_14_0_20_40_24</strain>
    </source>
</reference>
<protein>
    <recommendedName>
        <fullName evidence="4">50S ribosomal protein L23</fullName>
    </recommendedName>
</protein>
<accession>A0A2H0K878</accession>
<keyword evidence="2 6" id="KW-0689">Ribosomal protein</keyword>